<organism evidence="1 2">
    <name type="scientific">Pseudolycoriella hygida</name>
    <dbReference type="NCBI Taxonomy" id="35572"/>
    <lineage>
        <taxon>Eukaryota</taxon>
        <taxon>Metazoa</taxon>
        <taxon>Ecdysozoa</taxon>
        <taxon>Arthropoda</taxon>
        <taxon>Hexapoda</taxon>
        <taxon>Insecta</taxon>
        <taxon>Pterygota</taxon>
        <taxon>Neoptera</taxon>
        <taxon>Endopterygota</taxon>
        <taxon>Diptera</taxon>
        <taxon>Nematocera</taxon>
        <taxon>Sciaroidea</taxon>
        <taxon>Sciaridae</taxon>
        <taxon>Pseudolycoriella</taxon>
    </lineage>
</organism>
<evidence type="ECO:0000313" key="2">
    <source>
        <dbReference type="Proteomes" id="UP001151699"/>
    </source>
</evidence>
<dbReference type="SUPFAM" id="SSF53474">
    <property type="entry name" value="alpha/beta-Hydrolases"/>
    <property type="match status" value="1"/>
</dbReference>
<dbReference type="Proteomes" id="UP001151699">
    <property type="component" value="Chromosome B"/>
</dbReference>
<sequence length="195" mass="22259">MASESIGPQTESQRIVIVPGMGCVPVRECNWYAWLQDKLESDPTSRFTVVLQDMPDPHAARESNWLPFIRNTLKFDEKSILIGHSSGCEAIMRLLETDKVRGIILVAACHTDLGSEDEKASEYYNRPWNWDRIRSNAEWIVQLHSPSDKCIPVAEGRFVADQLKSEYMELERRGHFMGGELPEVLKVIRQKCNGL</sequence>
<name>A0A9Q0S364_9DIPT</name>
<protein>
    <submittedName>
        <fullName evidence="1">Hydrolase RBBP9</fullName>
    </submittedName>
</protein>
<dbReference type="Pfam" id="PF06821">
    <property type="entry name" value="Ser_hydrolase"/>
    <property type="match status" value="1"/>
</dbReference>
<dbReference type="PANTHER" id="PTHR15394:SF3">
    <property type="entry name" value="SERINE HYDROLASE RBBP9"/>
    <property type="match status" value="1"/>
</dbReference>
<reference evidence="1" key="1">
    <citation type="submission" date="2022-07" db="EMBL/GenBank/DDBJ databases">
        <authorList>
            <person name="Trinca V."/>
            <person name="Uliana J.V.C."/>
            <person name="Torres T.T."/>
            <person name="Ward R.J."/>
            <person name="Monesi N."/>
        </authorList>
    </citation>
    <scope>NUCLEOTIDE SEQUENCE</scope>
    <source>
        <strain evidence="1">HSMRA1968</strain>
        <tissue evidence="1">Whole embryos</tissue>
    </source>
</reference>
<dbReference type="OrthoDB" id="2369073at2759"/>
<gene>
    <name evidence="1" type="primary">Rbbp9</name>
    <name evidence="1" type="ORF">Bhyg_07215</name>
</gene>
<dbReference type="InterPro" id="IPR029058">
    <property type="entry name" value="AB_hydrolase_fold"/>
</dbReference>
<dbReference type="InterPro" id="IPR010662">
    <property type="entry name" value="RBBP9/YdeN"/>
</dbReference>
<dbReference type="EMBL" id="WJQU01000002">
    <property type="protein sequence ID" value="KAJ6642268.1"/>
    <property type="molecule type" value="Genomic_DNA"/>
</dbReference>
<proteinExistence type="predicted"/>
<comment type="caution">
    <text evidence="1">The sequence shown here is derived from an EMBL/GenBank/DDBJ whole genome shotgun (WGS) entry which is preliminary data.</text>
</comment>
<evidence type="ECO:0000313" key="1">
    <source>
        <dbReference type="EMBL" id="KAJ6642268.1"/>
    </source>
</evidence>
<dbReference type="PANTHER" id="PTHR15394">
    <property type="entry name" value="SERINE HYDROLASE RBBP9"/>
    <property type="match status" value="1"/>
</dbReference>
<dbReference type="Gene3D" id="3.40.50.1820">
    <property type="entry name" value="alpha/beta hydrolase"/>
    <property type="match status" value="1"/>
</dbReference>
<keyword evidence="1" id="KW-0378">Hydrolase</keyword>
<accession>A0A9Q0S364</accession>
<dbReference type="GO" id="GO:0016787">
    <property type="term" value="F:hydrolase activity"/>
    <property type="evidence" value="ECO:0007669"/>
    <property type="project" value="UniProtKB-KW"/>
</dbReference>
<dbReference type="AlphaFoldDB" id="A0A9Q0S364"/>
<keyword evidence="2" id="KW-1185">Reference proteome</keyword>